<evidence type="ECO:0000313" key="2">
    <source>
        <dbReference type="Proteomes" id="UP000307440"/>
    </source>
</evidence>
<reference evidence="1 2" key="1">
    <citation type="journal article" date="2019" name="Nat. Ecol. Evol.">
        <title>Megaphylogeny resolves global patterns of mushroom evolution.</title>
        <authorList>
            <person name="Varga T."/>
            <person name="Krizsan K."/>
            <person name="Foldi C."/>
            <person name="Dima B."/>
            <person name="Sanchez-Garcia M."/>
            <person name="Sanchez-Ramirez S."/>
            <person name="Szollosi G.J."/>
            <person name="Szarkandi J.G."/>
            <person name="Papp V."/>
            <person name="Albert L."/>
            <person name="Andreopoulos W."/>
            <person name="Angelini C."/>
            <person name="Antonin V."/>
            <person name="Barry K.W."/>
            <person name="Bougher N.L."/>
            <person name="Buchanan P."/>
            <person name="Buyck B."/>
            <person name="Bense V."/>
            <person name="Catcheside P."/>
            <person name="Chovatia M."/>
            <person name="Cooper J."/>
            <person name="Damon W."/>
            <person name="Desjardin D."/>
            <person name="Finy P."/>
            <person name="Geml J."/>
            <person name="Haridas S."/>
            <person name="Hughes K."/>
            <person name="Justo A."/>
            <person name="Karasinski D."/>
            <person name="Kautmanova I."/>
            <person name="Kiss B."/>
            <person name="Kocsube S."/>
            <person name="Kotiranta H."/>
            <person name="LaButti K.M."/>
            <person name="Lechner B.E."/>
            <person name="Liimatainen K."/>
            <person name="Lipzen A."/>
            <person name="Lukacs Z."/>
            <person name="Mihaltcheva S."/>
            <person name="Morgado L.N."/>
            <person name="Niskanen T."/>
            <person name="Noordeloos M.E."/>
            <person name="Ohm R.A."/>
            <person name="Ortiz-Santana B."/>
            <person name="Ovrebo C."/>
            <person name="Racz N."/>
            <person name="Riley R."/>
            <person name="Savchenko A."/>
            <person name="Shiryaev A."/>
            <person name="Soop K."/>
            <person name="Spirin V."/>
            <person name="Szebenyi C."/>
            <person name="Tomsovsky M."/>
            <person name="Tulloss R.E."/>
            <person name="Uehling J."/>
            <person name="Grigoriev I.V."/>
            <person name="Vagvolgyi C."/>
            <person name="Papp T."/>
            <person name="Martin F.M."/>
            <person name="Miettinen O."/>
            <person name="Hibbett D.S."/>
            <person name="Nagy L.G."/>
        </authorList>
    </citation>
    <scope>NUCLEOTIDE SEQUENCE [LARGE SCALE GENOMIC DNA]</scope>
    <source>
        <strain evidence="1 2">CBS 121175</strain>
    </source>
</reference>
<name>A0A5C3L8P1_COPMA</name>
<dbReference type="STRING" id="230819.A0A5C3L8P1"/>
<dbReference type="Proteomes" id="UP000307440">
    <property type="component" value="Unassembled WGS sequence"/>
</dbReference>
<proteinExistence type="predicted"/>
<evidence type="ECO:0000313" key="1">
    <source>
        <dbReference type="EMBL" id="TFK29128.1"/>
    </source>
</evidence>
<protein>
    <submittedName>
        <fullName evidence="1">Uncharacterized protein</fullName>
    </submittedName>
</protein>
<keyword evidence="2" id="KW-1185">Reference proteome</keyword>
<dbReference type="AlphaFoldDB" id="A0A5C3L8P1"/>
<dbReference type="EMBL" id="ML210151">
    <property type="protein sequence ID" value="TFK29128.1"/>
    <property type="molecule type" value="Genomic_DNA"/>
</dbReference>
<gene>
    <name evidence="1" type="ORF">FA15DRAFT_610811</name>
</gene>
<accession>A0A5C3L8P1</accession>
<organism evidence="1 2">
    <name type="scientific">Coprinopsis marcescibilis</name>
    <name type="common">Agaric fungus</name>
    <name type="synonym">Psathyrella marcescibilis</name>
    <dbReference type="NCBI Taxonomy" id="230819"/>
    <lineage>
        <taxon>Eukaryota</taxon>
        <taxon>Fungi</taxon>
        <taxon>Dikarya</taxon>
        <taxon>Basidiomycota</taxon>
        <taxon>Agaricomycotina</taxon>
        <taxon>Agaricomycetes</taxon>
        <taxon>Agaricomycetidae</taxon>
        <taxon>Agaricales</taxon>
        <taxon>Agaricineae</taxon>
        <taxon>Psathyrellaceae</taxon>
        <taxon>Coprinopsis</taxon>
    </lineage>
</organism>
<dbReference type="OrthoDB" id="2874131at2759"/>
<sequence>MPERTIISPPAHPTRTPPNMFTLVSSSNHLDYTVHCLWREGGTVVFQCNLKNDLGLPQNFTRKDLTFAVYQESFRFGYYALGIIQSLLNSIELDNVNWVYINKTADGYRILPRKRSFRSLIKCPLWSKLIYENEVQITRWNSEGANGYWNGKPVDLWYGWDQTRMRLVNLAMEAAQAVKDLDLTYEVYGHLLNSDGHVIGLVTEATWGRPIDVNDRTIVYEAISRLQRHFCIFSNAGTSGLILIAGGKVRLADLCSIKYYPPDQRSDWEELTDRVHWRGLEEVFANLEEGFPPMPHYQLYSSVPLTFCPNSPYPERPIRPTVLCYMHFTYRSEYDQDDSESHWTVASRRNRQHIGDELKLHKEVYGEGFELAPVYLVTCGNQHWVITIAANDTQQGKARRLKFNRHTEGQSAKPCGRTSGVHYRRRFRSVGSDYTSEEGSVNFEEMV</sequence>